<evidence type="ECO:0000256" key="1">
    <source>
        <dbReference type="SAM" id="SignalP"/>
    </source>
</evidence>
<dbReference type="RefSeq" id="WP_235706281.1">
    <property type="nucleotide sequence ID" value="NZ_JAKGBZ010000128.1"/>
</dbReference>
<feature type="signal peptide" evidence="1">
    <location>
        <begin position="1"/>
        <end position="26"/>
    </location>
</feature>
<feature type="chain" id="PRO_5045090776" evidence="1">
    <location>
        <begin position="27"/>
        <end position="429"/>
    </location>
</feature>
<gene>
    <name evidence="2" type="ORF">L2A60_20255</name>
</gene>
<sequence>MKKTTKFLVGAGLTTALLAASQSSYALGGGGEGNNVPAETINVTGMGPLSGQWTFSGGIDAFASTNTNATPRLFSNEGSLGPNAQYSIGLAAIQIHKGTGWLHFTYWGGAWQTPTTGITSDFGAFNSLARFGSGANPFPPGPTFKWWFTAQPSKYWSVSAGEMASLEGTEIGFDWMNPTFFVSNLNNMQATPGYGPQLNLFYGPVTFNLQYSDSYHTARTNVLSFLLTYNLNKSGTDNFILFGHTNLGHTGNPGVPHAGVGLGFSESNSSLLGAGVQWIAGPWTFIPEVQYQWLPKSSVTAASGNPRPLTTYFETAAMVDVTYQFTPKWSVTAQPQIVYQNGDKNDPNQNLFGNWLQFDSAPGPGTFSPGTTMTGLQISPTWQNKNIFIRPTVDLTHLAGFAPGTGYGKRGNSANQFVGLVEVGVLMGK</sequence>
<feature type="non-terminal residue" evidence="2">
    <location>
        <position position="1"/>
    </location>
</feature>
<dbReference type="EMBL" id="JAKGBZ010000128">
    <property type="protein sequence ID" value="MCF3948974.1"/>
    <property type="molecule type" value="Genomic_DNA"/>
</dbReference>
<evidence type="ECO:0000313" key="2">
    <source>
        <dbReference type="EMBL" id="MCF3948974.1"/>
    </source>
</evidence>
<organism evidence="2 3">
    <name type="scientific">Acidiphilium iwatense</name>
    <dbReference type="NCBI Taxonomy" id="768198"/>
    <lineage>
        <taxon>Bacteria</taxon>
        <taxon>Pseudomonadati</taxon>
        <taxon>Pseudomonadota</taxon>
        <taxon>Alphaproteobacteria</taxon>
        <taxon>Acetobacterales</taxon>
        <taxon>Acidocellaceae</taxon>
        <taxon>Acidiphilium</taxon>
    </lineage>
</organism>
<reference evidence="2 3" key="1">
    <citation type="submission" date="2022-01" db="EMBL/GenBank/DDBJ databases">
        <authorList>
            <person name="Won M."/>
            <person name="Kim S.-J."/>
            <person name="Kwon S.-W."/>
        </authorList>
    </citation>
    <scope>NUCLEOTIDE SEQUENCE [LARGE SCALE GENOMIC DNA]</scope>
    <source>
        <strain evidence="2 3">KCTC 23505</strain>
    </source>
</reference>
<keyword evidence="1" id="KW-0732">Signal</keyword>
<name>A0ABS9E5W9_9PROT</name>
<keyword evidence="3" id="KW-1185">Reference proteome</keyword>
<protein>
    <submittedName>
        <fullName evidence="2">Porin</fullName>
    </submittedName>
</protein>
<evidence type="ECO:0000313" key="3">
    <source>
        <dbReference type="Proteomes" id="UP001521209"/>
    </source>
</evidence>
<accession>A0ABS9E5W9</accession>
<proteinExistence type="predicted"/>
<dbReference type="Proteomes" id="UP001521209">
    <property type="component" value="Unassembled WGS sequence"/>
</dbReference>
<comment type="caution">
    <text evidence="2">The sequence shown here is derived from an EMBL/GenBank/DDBJ whole genome shotgun (WGS) entry which is preliminary data.</text>
</comment>